<gene>
    <name evidence="9" type="ORF">JCM21142_93676</name>
</gene>
<evidence type="ECO:0000313" key="9">
    <source>
        <dbReference type="EMBL" id="GAF04953.1"/>
    </source>
</evidence>
<keyword evidence="6 7" id="KW-0998">Cell outer membrane</keyword>
<dbReference type="NCBIfam" id="TIGR04057">
    <property type="entry name" value="SusC_RagA_signa"/>
    <property type="match status" value="1"/>
</dbReference>
<dbReference type="AlphaFoldDB" id="W7YBE2"/>
<keyword evidence="10" id="KW-1185">Reference proteome</keyword>
<keyword evidence="2 7" id="KW-0813">Transport</keyword>
<dbReference type="InterPro" id="IPR023997">
    <property type="entry name" value="TonB-dep_OMP_SusC/RagA_CS"/>
</dbReference>
<dbReference type="PROSITE" id="PS00018">
    <property type="entry name" value="EF_HAND_1"/>
    <property type="match status" value="1"/>
</dbReference>
<dbReference type="PROSITE" id="PS52016">
    <property type="entry name" value="TONB_DEPENDENT_REC_3"/>
    <property type="match status" value="1"/>
</dbReference>
<dbReference type="SUPFAM" id="SSF49464">
    <property type="entry name" value="Carboxypeptidase regulatory domain-like"/>
    <property type="match status" value="1"/>
</dbReference>
<proteinExistence type="inferred from homology"/>
<dbReference type="GO" id="GO:0009279">
    <property type="term" value="C:cell outer membrane"/>
    <property type="evidence" value="ECO:0007669"/>
    <property type="project" value="UniProtKB-SubCell"/>
</dbReference>
<evidence type="ECO:0000256" key="5">
    <source>
        <dbReference type="ARBA" id="ARBA00023136"/>
    </source>
</evidence>
<dbReference type="Pfam" id="PF07715">
    <property type="entry name" value="Plug"/>
    <property type="match status" value="1"/>
</dbReference>
<evidence type="ECO:0000256" key="3">
    <source>
        <dbReference type="ARBA" id="ARBA00022452"/>
    </source>
</evidence>
<evidence type="ECO:0000256" key="4">
    <source>
        <dbReference type="ARBA" id="ARBA00022692"/>
    </source>
</evidence>
<dbReference type="STRING" id="869213.GCA_000517085_02437"/>
<dbReference type="InterPro" id="IPR036942">
    <property type="entry name" value="Beta-barrel_TonB_sf"/>
</dbReference>
<accession>W7YBE2</accession>
<name>W7YBE2_9BACT</name>
<keyword evidence="3 7" id="KW-1134">Transmembrane beta strand</keyword>
<keyword evidence="5 7" id="KW-0472">Membrane</keyword>
<dbReference type="Gene3D" id="2.170.130.10">
    <property type="entry name" value="TonB-dependent receptor, plug domain"/>
    <property type="match status" value="1"/>
</dbReference>
<protein>
    <submittedName>
        <fullName evidence="9">Outer membrane cobalamin receptor protein</fullName>
    </submittedName>
</protein>
<dbReference type="Gene3D" id="2.60.40.1120">
    <property type="entry name" value="Carboxypeptidase-like, regulatory domain"/>
    <property type="match status" value="1"/>
</dbReference>
<dbReference type="InterPro" id="IPR008969">
    <property type="entry name" value="CarboxyPept-like_regulatory"/>
</dbReference>
<keyword evidence="4 7" id="KW-0812">Transmembrane</keyword>
<evidence type="ECO:0000256" key="1">
    <source>
        <dbReference type="ARBA" id="ARBA00004571"/>
    </source>
</evidence>
<dbReference type="InterPro" id="IPR039426">
    <property type="entry name" value="TonB-dep_rcpt-like"/>
</dbReference>
<dbReference type="Pfam" id="PF13715">
    <property type="entry name" value="CarbopepD_reg_2"/>
    <property type="match status" value="1"/>
</dbReference>
<keyword evidence="9" id="KW-0675">Receptor</keyword>
<comment type="caution">
    <text evidence="9">The sequence shown here is derived from an EMBL/GenBank/DDBJ whole genome shotgun (WGS) entry which is preliminary data.</text>
</comment>
<dbReference type="Gene3D" id="2.40.170.20">
    <property type="entry name" value="TonB-dependent receptor, beta-barrel domain"/>
    <property type="match status" value="1"/>
</dbReference>
<dbReference type="InterPro" id="IPR018247">
    <property type="entry name" value="EF_Hand_1_Ca_BS"/>
</dbReference>
<comment type="similarity">
    <text evidence="7">Belongs to the TonB-dependent receptor family.</text>
</comment>
<comment type="subcellular location">
    <subcellularLocation>
        <location evidence="1 7">Cell outer membrane</location>
        <topology evidence="1 7">Multi-pass membrane protein</topology>
    </subcellularLocation>
</comment>
<dbReference type="InterPro" id="IPR023996">
    <property type="entry name" value="TonB-dep_OMP_SusC/RagA"/>
</dbReference>
<dbReference type="Proteomes" id="UP000019402">
    <property type="component" value="Unassembled WGS sequence"/>
</dbReference>
<dbReference type="SUPFAM" id="SSF56935">
    <property type="entry name" value="Porins"/>
    <property type="match status" value="1"/>
</dbReference>
<dbReference type="EMBL" id="BAMD01000062">
    <property type="protein sequence ID" value="GAF04953.1"/>
    <property type="molecule type" value="Genomic_DNA"/>
</dbReference>
<evidence type="ECO:0000259" key="8">
    <source>
        <dbReference type="Pfam" id="PF07715"/>
    </source>
</evidence>
<dbReference type="InterPro" id="IPR012910">
    <property type="entry name" value="Plug_dom"/>
</dbReference>
<reference evidence="9 10" key="1">
    <citation type="journal article" date="2014" name="Genome Announc.">
        <title>Draft Genome Sequence of Cytophaga fermentans JCM 21142T, a Facultative Anaerobe Isolated from Marine Mud.</title>
        <authorList>
            <person name="Starns D."/>
            <person name="Oshima K."/>
            <person name="Suda W."/>
            <person name="Iino T."/>
            <person name="Yuki M."/>
            <person name="Inoue J."/>
            <person name="Kitamura K."/>
            <person name="Iida T."/>
            <person name="Darby A."/>
            <person name="Hattori M."/>
            <person name="Ohkuma M."/>
        </authorList>
    </citation>
    <scope>NUCLEOTIDE SEQUENCE [LARGE SCALE GENOMIC DNA]</scope>
    <source>
        <strain evidence="9 10">JCM 21142</strain>
    </source>
</reference>
<evidence type="ECO:0000256" key="7">
    <source>
        <dbReference type="PROSITE-ProRule" id="PRU01360"/>
    </source>
</evidence>
<sequence>MTDADDGSPLVGVNVVEKGTTNGTITDINGKFSLTTRGEKATLVFSFIGYVTQETLLGDQANINVVMKADMADLGEVVVVGYGAMKKSHLTGAIAKLETAGLEDIPGGRADQLLQGRVAGVQIQNTTSQVGESPNITVRGNGSISANGQPLIIVDGFPVSDGLSLVDVADIESMEVLKDAASAAIYGSRAANGVIIITTKNGNEGKPTYNVRASYGVKDYYELHPMMSRDEFIDMKVNEANLSGTTLGDMYLAMAVLETEDTNWQEEALRLAGVFNMQFNVSGGNKGLKYYISSSYLGDEGIMLQNKYDRFNVRSKIEAELSDAVKIGVSMAPSYTKRSKPTNPFTDFVRTPRFLPVYHNEYTAALTGQEIGSYSHGYHYSNKTYTGIDPQTGLERTVTASPYSTSNNNPLSVMNNQFYSRNDYRMQSSLFLKLKLAKGLAFKTTNGFNLVYTQEDTYENVNSKTASSPNSSLYENQLFTDLLSENILTYNKKSGIHSFDALLGFSIQKRNTKTAGIYGNNFATDYIQTLNAAGSILQYDDDELATGTWEEEEGLVSLFSRFSYSYADKYLLSASFRGDGSSKFGEDNRWGYFPSVSLGWRISEEEFFKSNISWIDQLKLRASYGVTGTDDIENYANTNMLSSNSYALGSSNGSVVSGISNTSNVIGNSSLQWEQTNEFNYGIDLTALNGRINLGLDYYYAITKSLLYERSVNSALGFTEAWSNEGKVRNKGLEVVLTTHNFKSSLFSWSTTFNYSMNRNKVLDLGGESQQITTGERGEMYLTRVGEPLVQFYGFKTQGVWISEDEIANNPSHINDAAGGLRAVDVDNSGAIDAGDYTAIGNPLPDFTFGVTNNFTYKDFDLSFLLQGVVGAEVVNGDVYYAETVRYNKNFNQNRWIDENNIGDGKTPYERNGITQVQTDYAVEDASYLALRDLTVGYSLSKDLARKIRVSNVRFYLSGQNLLYWWSDDYRGINPEARKTSGSNYASPLVDGYQRGAFPIQRVYSAGIDISF</sequence>
<evidence type="ECO:0000256" key="6">
    <source>
        <dbReference type="ARBA" id="ARBA00023237"/>
    </source>
</evidence>
<dbReference type="eggNOG" id="COG1629">
    <property type="taxonomic scope" value="Bacteria"/>
</dbReference>
<dbReference type="NCBIfam" id="TIGR04056">
    <property type="entry name" value="OMP_RagA_SusC"/>
    <property type="match status" value="1"/>
</dbReference>
<feature type="domain" description="TonB-dependent receptor plug" evidence="8">
    <location>
        <begin position="88"/>
        <end position="194"/>
    </location>
</feature>
<organism evidence="9 10">
    <name type="scientific">Saccharicrinis fermentans DSM 9555 = JCM 21142</name>
    <dbReference type="NCBI Taxonomy" id="869213"/>
    <lineage>
        <taxon>Bacteria</taxon>
        <taxon>Pseudomonadati</taxon>
        <taxon>Bacteroidota</taxon>
        <taxon>Bacteroidia</taxon>
        <taxon>Marinilabiliales</taxon>
        <taxon>Marinilabiliaceae</taxon>
        <taxon>Saccharicrinis</taxon>
    </lineage>
</organism>
<evidence type="ECO:0000313" key="10">
    <source>
        <dbReference type="Proteomes" id="UP000019402"/>
    </source>
</evidence>
<dbReference type="InterPro" id="IPR037066">
    <property type="entry name" value="Plug_dom_sf"/>
</dbReference>
<evidence type="ECO:0000256" key="2">
    <source>
        <dbReference type="ARBA" id="ARBA00022448"/>
    </source>
</evidence>